<comment type="caution">
    <text evidence="10">The sequence shown here is derived from an EMBL/GenBank/DDBJ whole genome shotgun (WGS) entry which is preliminary data.</text>
</comment>
<evidence type="ECO:0000256" key="5">
    <source>
        <dbReference type="ARBA" id="ARBA00022927"/>
    </source>
</evidence>
<dbReference type="Proteomes" id="UP001149813">
    <property type="component" value="Unassembled WGS sequence"/>
</dbReference>
<dbReference type="GO" id="GO:0006891">
    <property type="term" value="P:intra-Golgi vesicle-mediated transport"/>
    <property type="evidence" value="ECO:0007669"/>
    <property type="project" value="TreeGrafter"/>
</dbReference>
<comment type="similarity">
    <text evidence="2">Belongs to the COG8 family.</text>
</comment>
<evidence type="ECO:0000256" key="4">
    <source>
        <dbReference type="ARBA" id="ARBA00022448"/>
    </source>
</evidence>
<keyword evidence="11" id="KW-1185">Reference proteome</keyword>
<dbReference type="EMBL" id="JANBOJ010000352">
    <property type="protein sequence ID" value="KAJ1719709.1"/>
    <property type="molecule type" value="Genomic_DNA"/>
</dbReference>
<feature type="compositionally biased region" description="Polar residues" evidence="9">
    <location>
        <begin position="420"/>
        <end position="436"/>
    </location>
</feature>
<keyword evidence="5" id="KW-0653">Protein transport</keyword>
<dbReference type="Pfam" id="PF04124">
    <property type="entry name" value="Dor1"/>
    <property type="match status" value="1"/>
</dbReference>
<evidence type="ECO:0000313" key="11">
    <source>
        <dbReference type="Proteomes" id="UP001149813"/>
    </source>
</evidence>
<proteinExistence type="inferred from homology"/>
<reference evidence="10" key="1">
    <citation type="submission" date="2022-07" db="EMBL/GenBank/DDBJ databases">
        <title>Phylogenomic reconstructions and comparative analyses of Kickxellomycotina fungi.</title>
        <authorList>
            <person name="Reynolds N.K."/>
            <person name="Stajich J.E."/>
            <person name="Barry K."/>
            <person name="Grigoriev I.V."/>
            <person name="Crous P."/>
            <person name="Smith M.E."/>
        </authorList>
    </citation>
    <scope>NUCLEOTIDE SEQUENCE</scope>
    <source>
        <strain evidence="10">NBRC 32514</strain>
    </source>
</reference>
<feature type="region of interest" description="Disordered" evidence="9">
    <location>
        <begin position="420"/>
        <end position="446"/>
    </location>
</feature>
<keyword evidence="6" id="KW-0333">Golgi apparatus</keyword>
<dbReference type="PANTHER" id="PTHR21311">
    <property type="entry name" value="CONSERVED OLIGOMERIC GOLGI COMPLEX COMPONENT 8"/>
    <property type="match status" value="1"/>
</dbReference>
<dbReference type="GO" id="GO:0015031">
    <property type="term" value="P:protein transport"/>
    <property type="evidence" value="ECO:0007669"/>
    <property type="project" value="UniProtKB-KW"/>
</dbReference>
<dbReference type="PANTHER" id="PTHR21311:SF0">
    <property type="entry name" value="CONSERVED OLIGOMERIC GOLGI COMPLEX SUBUNIT 8"/>
    <property type="match status" value="1"/>
</dbReference>
<evidence type="ECO:0000256" key="8">
    <source>
        <dbReference type="ARBA" id="ARBA00031347"/>
    </source>
</evidence>
<feature type="region of interest" description="Disordered" evidence="9">
    <location>
        <begin position="122"/>
        <end position="146"/>
    </location>
</feature>
<evidence type="ECO:0000256" key="2">
    <source>
        <dbReference type="ARBA" id="ARBA00006419"/>
    </source>
</evidence>
<keyword evidence="4" id="KW-0813">Transport</keyword>
<evidence type="ECO:0000256" key="1">
    <source>
        <dbReference type="ARBA" id="ARBA00004395"/>
    </source>
</evidence>
<name>A0A9W8CNN5_9FUNG</name>
<evidence type="ECO:0000256" key="7">
    <source>
        <dbReference type="ARBA" id="ARBA00023136"/>
    </source>
</evidence>
<comment type="subcellular location">
    <subcellularLocation>
        <location evidence="1">Golgi apparatus membrane</location>
        <topology evidence="1">Peripheral membrane protein</topology>
    </subcellularLocation>
</comment>
<organism evidence="10 11">
    <name type="scientific">Coemansia erecta</name>
    <dbReference type="NCBI Taxonomy" id="147472"/>
    <lineage>
        <taxon>Eukaryota</taxon>
        <taxon>Fungi</taxon>
        <taxon>Fungi incertae sedis</taxon>
        <taxon>Zoopagomycota</taxon>
        <taxon>Kickxellomycotina</taxon>
        <taxon>Kickxellomycetes</taxon>
        <taxon>Kickxellales</taxon>
        <taxon>Kickxellaceae</taxon>
        <taxon>Coemansia</taxon>
    </lineage>
</organism>
<dbReference type="OrthoDB" id="1661054at2759"/>
<evidence type="ECO:0000256" key="6">
    <source>
        <dbReference type="ARBA" id="ARBA00023034"/>
    </source>
</evidence>
<dbReference type="GO" id="GO:0017119">
    <property type="term" value="C:Golgi transport complex"/>
    <property type="evidence" value="ECO:0007669"/>
    <property type="project" value="InterPro"/>
</dbReference>
<evidence type="ECO:0000256" key="3">
    <source>
        <dbReference type="ARBA" id="ARBA00020983"/>
    </source>
</evidence>
<evidence type="ECO:0000313" key="10">
    <source>
        <dbReference type="EMBL" id="KAJ1719709.1"/>
    </source>
</evidence>
<gene>
    <name evidence="10" type="ORF">LPJ53_005567</name>
</gene>
<evidence type="ECO:0000256" key="9">
    <source>
        <dbReference type="SAM" id="MobiDB-lite"/>
    </source>
</evidence>
<sequence>MAARQQADLESLYGSSIFGDTNGTGAGGHLADDSDLSEYAQLCRRLFPTLLNADNDGNEHDEFIDTAEPETEETMARYFKYLTGLPLPSLKMEPTLLNGDLQRVSNELTTLLFNESFRPSVRAAGSDKSSDEEHLSQSAVDEPDEQTRSIFGAVNDMNKTALSVSGELGAELEKTQSILKRLETACGMFATEMTELDQRAKLVHQVLDKQDLVARVVELPRVMQMCVAGGYYEEAVEIAEHVRLSGDRLVRDISEDVQMLPGSKDGTFLPPASKDQLVSFVGTIQKQVQSEYETMILNLCRELSYVRSGILSSTQQQNSAQGQRAMSGLNLKMDGTADTGLRLFGDNSYEMSVKRMSQMAKVVSILRSVGVFSEDELRMLYLRSRWQAWVNTADSLSGFAPAVDIAASSQSPTDTPKTLFSISPSVFQSPNSQSEPSEAKRSSSKRSTASSTEIATYLAKYIDAFFLWLAEVNMQYQALFSTKVANIPSDSDEPDVTFHGDPFADLALYSSQQLTNTVVPMLSLLTDASGISSLESLVASHSQILSPSSIDFATPFLMQTLRERGFASVVSGIEEAVVSACQKIKSAESLPFRRPTKQAVNSPESEQGWDQLAAPTRPSLDLAGGFSADMTDDPQRFLGQHRVSPIGLLQYPLLSQLLHAFRDGLHALRILVLAGDNADSDNVSVMLGMVSIVLESELIDVGESIESLCEAVESSGETNSDDNTKQTTRDICAAFIFGLARQVAEIFEEVASLSEPASFIENGLAAGDLSAALYSADVYKPLLRFVQTE</sequence>
<keyword evidence="7" id="KW-0472">Membrane</keyword>
<dbReference type="GO" id="GO:0000139">
    <property type="term" value="C:Golgi membrane"/>
    <property type="evidence" value="ECO:0007669"/>
    <property type="project" value="UniProtKB-SubCell"/>
</dbReference>
<dbReference type="InterPro" id="IPR007255">
    <property type="entry name" value="COG8"/>
</dbReference>
<protein>
    <recommendedName>
        <fullName evidence="3">Conserved oligomeric Golgi complex subunit 8</fullName>
    </recommendedName>
    <alternativeName>
        <fullName evidence="8">Component of oligomeric Golgi complex 8</fullName>
    </alternativeName>
</protein>
<dbReference type="AlphaFoldDB" id="A0A9W8CNN5"/>
<accession>A0A9W8CNN5</accession>